<dbReference type="PROSITE" id="PS50104">
    <property type="entry name" value="TIR"/>
    <property type="match status" value="1"/>
</dbReference>
<comment type="similarity">
    <text evidence="2">Belongs to the Toll-like receptor family.</text>
</comment>
<feature type="domain" description="TIR" evidence="13">
    <location>
        <begin position="17"/>
        <end position="164"/>
    </location>
</feature>
<evidence type="ECO:0000259" key="13">
    <source>
        <dbReference type="PROSITE" id="PS50104"/>
    </source>
</evidence>
<sequence>MPNDGLGAKTDDDDKEFEFDAFISFNEQDRSWVYTHLVPQLESSDPSDSGVKPFRLCIHDRDFTVGQRITENIIENIAKSRKVIIVLSRGYVESKWCQFELHLSQHRLLESERRDALVLILLEDVPKQQQNAGLRYLMSTRTYLAWRSDQEGQKLFWLRLRQVLTARNRDSNPVVTLSAST</sequence>
<keyword evidence="11" id="KW-0675">Receptor</keyword>
<evidence type="ECO:0000256" key="1">
    <source>
        <dbReference type="ARBA" id="ARBA00004479"/>
    </source>
</evidence>
<dbReference type="HOGENOM" id="CLU_053932_3_1_1"/>
<accession>E9FT50</accession>
<evidence type="ECO:0000313" key="15">
    <source>
        <dbReference type="Proteomes" id="UP000000305"/>
    </source>
</evidence>
<protein>
    <recommendedName>
        <fullName evidence="13">TIR domain-containing protein</fullName>
    </recommendedName>
</protein>
<organism evidence="14 15">
    <name type="scientific">Daphnia pulex</name>
    <name type="common">Water flea</name>
    <dbReference type="NCBI Taxonomy" id="6669"/>
    <lineage>
        <taxon>Eukaryota</taxon>
        <taxon>Metazoa</taxon>
        <taxon>Ecdysozoa</taxon>
        <taxon>Arthropoda</taxon>
        <taxon>Crustacea</taxon>
        <taxon>Branchiopoda</taxon>
        <taxon>Diplostraca</taxon>
        <taxon>Cladocera</taxon>
        <taxon>Anomopoda</taxon>
        <taxon>Daphniidae</taxon>
        <taxon>Daphnia</taxon>
    </lineage>
</organism>
<keyword evidence="10" id="KW-0472">Membrane</keyword>
<proteinExistence type="inferred from homology"/>
<evidence type="ECO:0000256" key="8">
    <source>
        <dbReference type="ARBA" id="ARBA00022859"/>
    </source>
</evidence>
<evidence type="ECO:0000256" key="5">
    <source>
        <dbReference type="ARBA" id="ARBA00022692"/>
    </source>
</evidence>
<evidence type="ECO:0000256" key="7">
    <source>
        <dbReference type="ARBA" id="ARBA00022737"/>
    </source>
</evidence>
<dbReference type="OMA" id="VESKWCQ"/>
<evidence type="ECO:0000256" key="2">
    <source>
        <dbReference type="ARBA" id="ARBA00009634"/>
    </source>
</evidence>
<keyword evidence="7" id="KW-0677">Repeat</keyword>
<dbReference type="GO" id="GO:0007165">
    <property type="term" value="P:signal transduction"/>
    <property type="evidence" value="ECO:0007669"/>
    <property type="project" value="InterPro"/>
</dbReference>
<keyword evidence="5" id="KW-0812">Transmembrane</keyword>
<dbReference type="Pfam" id="PF01582">
    <property type="entry name" value="TIR"/>
    <property type="match status" value="1"/>
</dbReference>
<dbReference type="PANTHER" id="PTHR24365:SF530">
    <property type="entry name" value="MSTPROX-RELATED"/>
    <property type="match status" value="1"/>
</dbReference>
<keyword evidence="9" id="KW-1133">Transmembrane helix</keyword>
<keyword evidence="15" id="KW-1185">Reference proteome</keyword>
<dbReference type="FunFam" id="3.40.50.10140:FF:000001">
    <property type="entry name" value="Toll-like receptor 2"/>
    <property type="match status" value="1"/>
</dbReference>
<dbReference type="STRING" id="6669.E9FT50"/>
<reference evidence="14 15" key="1">
    <citation type="journal article" date="2011" name="Science">
        <title>The ecoresponsive genome of Daphnia pulex.</title>
        <authorList>
            <person name="Colbourne J.K."/>
            <person name="Pfrender M.E."/>
            <person name="Gilbert D."/>
            <person name="Thomas W.K."/>
            <person name="Tucker A."/>
            <person name="Oakley T.H."/>
            <person name="Tokishita S."/>
            <person name="Aerts A."/>
            <person name="Arnold G.J."/>
            <person name="Basu M.K."/>
            <person name="Bauer D.J."/>
            <person name="Caceres C.E."/>
            <person name="Carmel L."/>
            <person name="Casola C."/>
            <person name="Choi J.H."/>
            <person name="Detter J.C."/>
            <person name="Dong Q."/>
            <person name="Dusheyko S."/>
            <person name="Eads B.D."/>
            <person name="Frohlich T."/>
            <person name="Geiler-Samerotte K.A."/>
            <person name="Gerlach D."/>
            <person name="Hatcher P."/>
            <person name="Jogdeo S."/>
            <person name="Krijgsveld J."/>
            <person name="Kriventseva E.V."/>
            <person name="Kultz D."/>
            <person name="Laforsch C."/>
            <person name="Lindquist E."/>
            <person name="Lopez J."/>
            <person name="Manak J.R."/>
            <person name="Muller J."/>
            <person name="Pangilinan J."/>
            <person name="Patwardhan R.P."/>
            <person name="Pitluck S."/>
            <person name="Pritham E.J."/>
            <person name="Rechtsteiner A."/>
            <person name="Rho M."/>
            <person name="Rogozin I.B."/>
            <person name="Sakarya O."/>
            <person name="Salamov A."/>
            <person name="Schaack S."/>
            <person name="Shapiro H."/>
            <person name="Shiga Y."/>
            <person name="Skalitzky C."/>
            <person name="Smith Z."/>
            <person name="Souvorov A."/>
            <person name="Sung W."/>
            <person name="Tang Z."/>
            <person name="Tsuchiya D."/>
            <person name="Tu H."/>
            <person name="Vos H."/>
            <person name="Wang M."/>
            <person name="Wolf Y.I."/>
            <person name="Yamagata H."/>
            <person name="Yamada T."/>
            <person name="Ye Y."/>
            <person name="Shaw J.R."/>
            <person name="Andrews J."/>
            <person name="Crease T.J."/>
            <person name="Tang H."/>
            <person name="Lucas S.M."/>
            <person name="Robertson H.M."/>
            <person name="Bork P."/>
            <person name="Koonin E.V."/>
            <person name="Zdobnov E.M."/>
            <person name="Grigoriev I.V."/>
            <person name="Lynch M."/>
            <person name="Boore J.L."/>
        </authorList>
    </citation>
    <scope>NUCLEOTIDE SEQUENCE [LARGE SCALE GENOMIC DNA]</scope>
</reference>
<dbReference type="KEGG" id="dpx:DAPPUDRAFT_40744"/>
<evidence type="ECO:0000256" key="4">
    <source>
        <dbReference type="ARBA" id="ARBA00022614"/>
    </source>
</evidence>
<keyword evidence="4" id="KW-0433">Leucine-rich repeat</keyword>
<dbReference type="PANTHER" id="PTHR24365">
    <property type="entry name" value="TOLL-LIKE RECEPTOR"/>
    <property type="match status" value="1"/>
</dbReference>
<dbReference type="InterPro" id="IPR000157">
    <property type="entry name" value="TIR_dom"/>
</dbReference>
<keyword evidence="6" id="KW-0732">Signal</keyword>
<evidence type="ECO:0000256" key="3">
    <source>
        <dbReference type="ARBA" id="ARBA00022588"/>
    </source>
</evidence>
<gene>
    <name evidence="14" type="ORF">DAPPUDRAFT_40744</name>
</gene>
<dbReference type="GO" id="GO:0045087">
    <property type="term" value="P:innate immune response"/>
    <property type="evidence" value="ECO:0007669"/>
    <property type="project" value="UniProtKB-KW"/>
</dbReference>
<dbReference type="PRINTS" id="PR01537">
    <property type="entry name" value="INTRLKN1R1F"/>
</dbReference>
<evidence type="ECO:0000256" key="6">
    <source>
        <dbReference type="ARBA" id="ARBA00022729"/>
    </source>
</evidence>
<keyword evidence="12" id="KW-0325">Glycoprotein</keyword>
<name>E9FT50_DAPPU</name>
<dbReference type="SUPFAM" id="SSF52200">
    <property type="entry name" value="Toll/Interleukin receptor TIR domain"/>
    <property type="match status" value="1"/>
</dbReference>
<dbReference type="SMART" id="SM00255">
    <property type="entry name" value="TIR"/>
    <property type="match status" value="1"/>
</dbReference>
<keyword evidence="3" id="KW-0399">Innate immunity</keyword>
<evidence type="ECO:0000256" key="9">
    <source>
        <dbReference type="ARBA" id="ARBA00022989"/>
    </source>
</evidence>
<evidence type="ECO:0000313" key="14">
    <source>
        <dbReference type="EMBL" id="EFX89709.1"/>
    </source>
</evidence>
<keyword evidence="8" id="KW-0391">Immunity</keyword>
<dbReference type="EMBL" id="GL732524">
    <property type="protein sequence ID" value="EFX89709.1"/>
    <property type="molecule type" value="Genomic_DNA"/>
</dbReference>
<dbReference type="eggNOG" id="KOG4641">
    <property type="taxonomic scope" value="Eukaryota"/>
</dbReference>
<evidence type="ECO:0000256" key="11">
    <source>
        <dbReference type="ARBA" id="ARBA00023170"/>
    </source>
</evidence>
<comment type="subcellular location">
    <subcellularLocation>
        <location evidence="1">Membrane</location>
        <topology evidence="1">Single-pass type I membrane protein</topology>
    </subcellularLocation>
</comment>
<dbReference type="InParanoid" id="E9FT50"/>
<dbReference type="Proteomes" id="UP000000305">
    <property type="component" value="Unassembled WGS sequence"/>
</dbReference>
<dbReference type="InterPro" id="IPR035897">
    <property type="entry name" value="Toll_tir_struct_dom_sf"/>
</dbReference>
<dbReference type="AlphaFoldDB" id="E9FT50"/>
<dbReference type="Gene3D" id="3.40.50.10140">
    <property type="entry name" value="Toll/interleukin-1 receptor homology (TIR) domain"/>
    <property type="match status" value="1"/>
</dbReference>
<evidence type="ECO:0000256" key="10">
    <source>
        <dbReference type="ARBA" id="ARBA00023136"/>
    </source>
</evidence>
<dbReference type="GO" id="GO:0016020">
    <property type="term" value="C:membrane"/>
    <property type="evidence" value="ECO:0007669"/>
    <property type="project" value="UniProtKB-SubCell"/>
</dbReference>
<evidence type="ECO:0000256" key="12">
    <source>
        <dbReference type="ARBA" id="ARBA00023180"/>
    </source>
</evidence>
<dbReference type="OrthoDB" id="6160824at2759"/>